<organism evidence="1 2">
    <name type="scientific">Rhodopirellula bahusiensis</name>
    <dbReference type="NCBI Taxonomy" id="2014065"/>
    <lineage>
        <taxon>Bacteria</taxon>
        <taxon>Pseudomonadati</taxon>
        <taxon>Planctomycetota</taxon>
        <taxon>Planctomycetia</taxon>
        <taxon>Pirellulales</taxon>
        <taxon>Pirellulaceae</taxon>
        <taxon>Rhodopirellula</taxon>
    </lineage>
</organism>
<comment type="caution">
    <text evidence="1">The sequence shown here is derived from an EMBL/GenBank/DDBJ whole genome shotgun (WGS) entry which is preliminary data.</text>
</comment>
<evidence type="ECO:0000313" key="1">
    <source>
        <dbReference type="EMBL" id="PHQ35993.1"/>
    </source>
</evidence>
<sequence length="59" mass="6573">MLCNRFQTGVLFPQVPLPNSLVFSPHIGLYLNQPSPVRFGVKPDGLRCESLGMCFQAHN</sequence>
<name>A0A2G1WAD7_9BACT</name>
<keyword evidence="2" id="KW-1185">Reference proteome</keyword>
<proteinExistence type="predicted"/>
<dbReference type="EMBL" id="NIZW01000004">
    <property type="protein sequence ID" value="PHQ35993.1"/>
    <property type="molecule type" value="Genomic_DNA"/>
</dbReference>
<protein>
    <submittedName>
        <fullName evidence="1">Uncharacterized protein</fullName>
    </submittedName>
</protein>
<evidence type="ECO:0000313" key="2">
    <source>
        <dbReference type="Proteomes" id="UP000225740"/>
    </source>
</evidence>
<dbReference type="Proteomes" id="UP000225740">
    <property type="component" value="Unassembled WGS sequence"/>
</dbReference>
<reference evidence="1 2" key="1">
    <citation type="submission" date="2017-06" db="EMBL/GenBank/DDBJ databases">
        <title>Description of Rhodopirellula bahusiensis sp. nov.</title>
        <authorList>
            <person name="Kizina J."/>
            <person name="Harder J."/>
        </authorList>
    </citation>
    <scope>NUCLEOTIDE SEQUENCE [LARGE SCALE GENOMIC DNA]</scope>
    <source>
        <strain evidence="1 2">SWK21</strain>
    </source>
</reference>
<dbReference type="AlphaFoldDB" id="A0A2G1WAD7"/>
<gene>
    <name evidence="1" type="ORF">CEE69_07300</name>
</gene>
<accession>A0A2G1WAD7</accession>